<dbReference type="GeneID" id="85305720"/>
<organism evidence="3 4">
    <name type="scientific">Phialemonium atrogriseum</name>
    <dbReference type="NCBI Taxonomy" id="1093897"/>
    <lineage>
        <taxon>Eukaryota</taxon>
        <taxon>Fungi</taxon>
        <taxon>Dikarya</taxon>
        <taxon>Ascomycota</taxon>
        <taxon>Pezizomycotina</taxon>
        <taxon>Sordariomycetes</taxon>
        <taxon>Sordariomycetidae</taxon>
        <taxon>Cephalothecales</taxon>
        <taxon>Cephalothecaceae</taxon>
        <taxon>Phialemonium</taxon>
    </lineage>
</organism>
<evidence type="ECO:0000313" key="4">
    <source>
        <dbReference type="Proteomes" id="UP001244011"/>
    </source>
</evidence>
<evidence type="ECO:0000256" key="1">
    <source>
        <dbReference type="SAM" id="Coils"/>
    </source>
</evidence>
<evidence type="ECO:0000256" key="2">
    <source>
        <dbReference type="SAM" id="MobiDB-lite"/>
    </source>
</evidence>
<keyword evidence="4" id="KW-1185">Reference proteome</keyword>
<gene>
    <name evidence="3" type="ORF">QBC33DRAFT_192835</name>
</gene>
<evidence type="ECO:0000313" key="3">
    <source>
        <dbReference type="EMBL" id="KAK1764675.1"/>
    </source>
</evidence>
<dbReference type="AlphaFoldDB" id="A0AAJ0BUD9"/>
<feature type="region of interest" description="Disordered" evidence="2">
    <location>
        <begin position="322"/>
        <end position="341"/>
    </location>
</feature>
<feature type="region of interest" description="Disordered" evidence="2">
    <location>
        <begin position="377"/>
        <end position="501"/>
    </location>
</feature>
<dbReference type="SUPFAM" id="SSF58100">
    <property type="entry name" value="Bacterial hemolysins"/>
    <property type="match status" value="1"/>
</dbReference>
<feature type="compositionally biased region" description="Basic and acidic residues" evidence="2">
    <location>
        <begin position="401"/>
        <end position="411"/>
    </location>
</feature>
<feature type="compositionally biased region" description="Basic and acidic residues" evidence="2">
    <location>
        <begin position="323"/>
        <end position="341"/>
    </location>
</feature>
<feature type="coiled-coil region" evidence="1">
    <location>
        <begin position="245"/>
        <end position="272"/>
    </location>
</feature>
<evidence type="ECO:0008006" key="5">
    <source>
        <dbReference type="Google" id="ProtNLM"/>
    </source>
</evidence>
<dbReference type="RefSeq" id="XP_060280888.1">
    <property type="nucleotide sequence ID" value="XM_060422533.1"/>
</dbReference>
<dbReference type="EMBL" id="MU839019">
    <property type="protein sequence ID" value="KAK1764675.1"/>
    <property type="molecule type" value="Genomic_DNA"/>
</dbReference>
<feature type="compositionally biased region" description="Polar residues" evidence="2">
    <location>
        <begin position="426"/>
        <end position="441"/>
    </location>
</feature>
<dbReference type="Gene3D" id="1.10.287.1490">
    <property type="match status" value="1"/>
</dbReference>
<keyword evidence="1" id="KW-0175">Coiled coil</keyword>
<feature type="region of interest" description="Disordered" evidence="2">
    <location>
        <begin position="125"/>
        <end position="145"/>
    </location>
</feature>
<name>A0AAJ0BUD9_9PEZI</name>
<comment type="caution">
    <text evidence="3">The sequence shown here is derived from an EMBL/GenBank/DDBJ whole genome shotgun (WGS) entry which is preliminary data.</text>
</comment>
<protein>
    <recommendedName>
        <fullName evidence="5">Yippee/Mis18/Cereblon domain-containing protein</fullName>
    </recommendedName>
</protein>
<proteinExistence type="predicted"/>
<dbReference type="Proteomes" id="UP001244011">
    <property type="component" value="Unassembled WGS sequence"/>
</dbReference>
<accession>A0AAJ0BUD9</accession>
<sequence>MENISCTCKACGAAIGDFPNLWTQIGRSYFSPIVEPQDALAIVSHGPLRLGEKGTLVDACQLQDIACAQCNTILGIKCLNTPTNHVLDENQILLRATSVSSISFRDGREVDFVVKRYLKLREPSRAGTEQFGSSTNGDRARTRDAPGAAAQNGYHFPEGPERRDILQLQADLEAQRGDIERIDSAGFKVVSALDEAVSRVEGDLTKMRQTLSELQREIRGNHDDVSSLKTEITDVKRLAQDHTAIKRLEGQLNSANNAIEEVRRNMEDVTTKFRQDLAGVKSEVRENSDGLEGLRALVRDRISTRDHAKEMAAVRGELAQLRKQMDESRSKPPESFPSRELDILTTNISKIGNRASQVESLQMEFEIFKGRIERMEGARQDRPSLHNSPKDVSPYDQYDNDDYRAGDELPTRRKRRSSGPDGSLVPGSNSTKRTAFASQLADTPDKATEWEPNSSSPVLPHPGNARLTKTGKVDKRTQRASARPFISISSDGKTTANRKRG</sequence>
<reference evidence="3" key="1">
    <citation type="submission" date="2023-06" db="EMBL/GenBank/DDBJ databases">
        <title>Genome-scale phylogeny and comparative genomics of the fungal order Sordariales.</title>
        <authorList>
            <consortium name="Lawrence Berkeley National Laboratory"/>
            <person name="Hensen N."/>
            <person name="Bonometti L."/>
            <person name="Westerberg I."/>
            <person name="Brannstrom I.O."/>
            <person name="Guillou S."/>
            <person name="Cros-Aarteil S."/>
            <person name="Calhoun S."/>
            <person name="Haridas S."/>
            <person name="Kuo A."/>
            <person name="Mondo S."/>
            <person name="Pangilinan J."/>
            <person name="Riley R."/>
            <person name="Labutti K."/>
            <person name="Andreopoulos B."/>
            <person name="Lipzen A."/>
            <person name="Chen C."/>
            <person name="Yanf M."/>
            <person name="Daum C."/>
            <person name="Ng V."/>
            <person name="Clum A."/>
            <person name="Steindorff A."/>
            <person name="Ohm R."/>
            <person name="Martin F."/>
            <person name="Silar P."/>
            <person name="Natvig D."/>
            <person name="Lalanne C."/>
            <person name="Gautier V."/>
            <person name="Ament-Velasquez S.L."/>
            <person name="Kruys A."/>
            <person name="Hutchinson M.I."/>
            <person name="Powell A.J."/>
            <person name="Barry K."/>
            <person name="Miller A.N."/>
            <person name="Grigoriev I.V."/>
            <person name="Debuchy R."/>
            <person name="Gladieux P."/>
            <person name="Thoren M.H."/>
            <person name="Johannesson H."/>
        </authorList>
    </citation>
    <scope>NUCLEOTIDE SEQUENCE</scope>
    <source>
        <strain evidence="3">8032-3</strain>
    </source>
</reference>